<dbReference type="Gene3D" id="3.90.79.10">
    <property type="entry name" value="Nucleoside Triphosphate Pyrophosphohydrolase"/>
    <property type="match status" value="1"/>
</dbReference>
<dbReference type="STRING" id="1514105.AOC36_02195"/>
<accession>A0A120JTH0</accession>
<evidence type="ECO:0000259" key="6">
    <source>
        <dbReference type="PROSITE" id="PS51462"/>
    </source>
</evidence>
<dbReference type="PANTHER" id="PTHR43758">
    <property type="entry name" value="7,8-DIHYDRO-8-OXOGUANINE TRIPHOSPHATASE"/>
    <property type="match status" value="1"/>
</dbReference>
<evidence type="ECO:0000313" key="7">
    <source>
        <dbReference type="EMBL" id="AMC92836.1"/>
    </source>
</evidence>
<evidence type="ECO:0000256" key="5">
    <source>
        <dbReference type="ARBA" id="ARBA00022842"/>
    </source>
</evidence>
<feature type="domain" description="Nudix hydrolase" evidence="6">
    <location>
        <begin position="1"/>
        <end position="132"/>
    </location>
</feature>
<dbReference type="KEGG" id="erl:AOC36_02195"/>
<dbReference type="AlphaFoldDB" id="A0A120JTH0"/>
<dbReference type="InterPro" id="IPR015797">
    <property type="entry name" value="NUDIX_hydrolase-like_dom_sf"/>
</dbReference>
<dbReference type="GO" id="GO:0046872">
    <property type="term" value="F:metal ion binding"/>
    <property type="evidence" value="ECO:0007669"/>
    <property type="project" value="UniProtKB-KW"/>
</dbReference>
<dbReference type="OrthoDB" id="9788922at2"/>
<gene>
    <name evidence="7" type="ORF">AOC36_02195</name>
</gene>
<evidence type="ECO:0000256" key="2">
    <source>
        <dbReference type="ARBA" id="ARBA00005582"/>
    </source>
</evidence>
<dbReference type="InterPro" id="IPR020476">
    <property type="entry name" value="Nudix_hydrolase"/>
</dbReference>
<dbReference type="GO" id="GO:0016818">
    <property type="term" value="F:hydrolase activity, acting on acid anhydrides, in phosphorus-containing anhydrides"/>
    <property type="evidence" value="ECO:0007669"/>
    <property type="project" value="TreeGrafter"/>
</dbReference>
<keyword evidence="3" id="KW-0479">Metal-binding</keyword>
<comment type="similarity">
    <text evidence="2">Belongs to the Nudix hydrolase family.</text>
</comment>
<dbReference type="EMBL" id="CP013213">
    <property type="protein sequence ID" value="AMC92836.1"/>
    <property type="molecule type" value="Genomic_DNA"/>
</dbReference>
<dbReference type="Pfam" id="PF00293">
    <property type="entry name" value="NUDIX"/>
    <property type="match status" value="1"/>
</dbReference>
<dbReference type="PROSITE" id="PS51462">
    <property type="entry name" value="NUDIX"/>
    <property type="match status" value="1"/>
</dbReference>
<evidence type="ECO:0000256" key="3">
    <source>
        <dbReference type="ARBA" id="ARBA00022723"/>
    </source>
</evidence>
<dbReference type="GO" id="GO:0005737">
    <property type="term" value="C:cytoplasm"/>
    <property type="evidence" value="ECO:0007669"/>
    <property type="project" value="TreeGrafter"/>
</dbReference>
<evidence type="ECO:0000256" key="4">
    <source>
        <dbReference type="ARBA" id="ARBA00022801"/>
    </source>
</evidence>
<name>A0A120JTH0_9FIRM</name>
<sequence length="150" mass="17277">MRTEVVTLTNMCMIEDGDKILVLNKTGENDPEYVGLTFPGGHIERGESLVDSAIREVKEETGLDIDNVVLCGVKHFPTDNGRYIVFFFRTNSFSGVLKSSNEGEVFWIKKANLTDYQLSVDFEEMVNIFTGEKSEFYYYLEENEWKFDIK</sequence>
<evidence type="ECO:0000313" key="8">
    <source>
        <dbReference type="Proteomes" id="UP000063781"/>
    </source>
</evidence>
<keyword evidence="5" id="KW-0460">Magnesium</keyword>
<reference evidence="7 8" key="1">
    <citation type="submission" date="2015-10" db="EMBL/GenBank/DDBJ databases">
        <title>Erysipelothrix larvae sp. LV19 isolated from the larval gut of the rhinoceros beetle, Trypoxylus dichotomus.</title>
        <authorList>
            <person name="Lim S."/>
            <person name="Kim B.-C."/>
        </authorList>
    </citation>
    <scope>NUCLEOTIDE SEQUENCE [LARGE SCALE GENOMIC DNA]</scope>
    <source>
        <strain evidence="7 8">LV19</strain>
    </source>
</reference>
<keyword evidence="8" id="KW-1185">Reference proteome</keyword>
<dbReference type="InterPro" id="IPR000086">
    <property type="entry name" value="NUDIX_hydrolase_dom"/>
</dbReference>
<keyword evidence="4" id="KW-0378">Hydrolase</keyword>
<dbReference type="PANTHER" id="PTHR43758:SF2">
    <property type="entry name" value="OXIDIZED PURINE NUCLEOSIDE TRIPHOSPHATE HYDROLASE"/>
    <property type="match status" value="1"/>
</dbReference>
<proteinExistence type="inferred from homology"/>
<evidence type="ECO:0000256" key="1">
    <source>
        <dbReference type="ARBA" id="ARBA00001946"/>
    </source>
</evidence>
<dbReference type="PRINTS" id="PR00502">
    <property type="entry name" value="NUDIXFAMILY"/>
</dbReference>
<dbReference type="RefSeq" id="WP_067630789.1">
    <property type="nucleotide sequence ID" value="NZ_CP013213.1"/>
</dbReference>
<protein>
    <submittedName>
        <fullName evidence="7">DNA mismatch repair protein MutT</fullName>
    </submittedName>
</protein>
<dbReference type="SUPFAM" id="SSF55811">
    <property type="entry name" value="Nudix"/>
    <property type="match status" value="1"/>
</dbReference>
<dbReference type="CDD" id="cd18875">
    <property type="entry name" value="NUDIX_Hydrolase"/>
    <property type="match status" value="1"/>
</dbReference>
<dbReference type="Proteomes" id="UP000063781">
    <property type="component" value="Chromosome"/>
</dbReference>
<organism evidence="7 8">
    <name type="scientific">Erysipelothrix larvae</name>
    <dbReference type="NCBI Taxonomy" id="1514105"/>
    <lineage>
        <taxon>Bacteria</taxon>
        <taxon>Bacillati</taxon>
        <taxon>Bacillota</taxon>
        <taxon>Erysipelotrichia</taxon>
        <taxon>Erysipelotrichales</taxon>
        <taxon>Erysipelotrichaceae</taxon>
        <taxon>Erysipelothrix</taxon>
    </lineage>
</organism>
<comment type="cofactor">
    <cofactor evidence="1">
        <name>Mg(2+)</name>
        <dbReference type="ChEBI" id="CHEBI:18420"/>
    </cofactor>
</comment>